<dbReference type="STRING" id="1093900.A0A507AVJ7"/>
<dbReference type="Pfam" id="PF14441">
    <property type="entry name" value="OTT_1508_deam"/>
    <property type="match status" value="1"/>
</dbReference>
<dbReference type="PANTHER" id="PTHR42037:SF1">
    <property type="match status" value="1"/>
</dbReference>
<name>A0A507AVJ7_9PEZI</name>
<dbReference type="RefSeq" id="XP_030993218.1">
    <property type="nucleotide sequence ID" value="XM_031142493.1"/>
</dbReference>
<feature type="compositionally biased region" description="Acidic residues" evidence="1">
    <location>
        <begin position="509"/>
        <end position="520"/>
    </location>
</feature>
<evidence type="ECO:0000313" key="2">
    <source>
        <dbReference type="EMBL" id="TPX11507.1"/>
    </source>
</evidence>
<dbReference type="InParanoid" id="A0A507AVJ7"/>
<feature type="compositionally biased region" description="Acidic residues" evidence="1">
    <location>
        <begin position="527"/>
        <end position="538"/>
    </location>
</feature>
<dbReference type="OrthoDB" id="3251507at2759"/>
<evidence type="ECO:0000256" key="1">
    <source>
        <dbReference type="SAM" id="MobiDB-lite"/>
    </source>
</evidence>
<feature type="region of interest" description="Disordered" evidence="1">
    <location>
        <begin position="447"/>
        <end position="538"/>
    </location>
</feature>
<dbReference type="AlphaFoldDB" id="A0A507AVJ7"/>
<dbReference type="GeneID" id="41975165"/>
<sequence>MARHSSDDTSSEAALGPRKLVPVDTELEKLLYQPIALECAIKEAFPDSRSRPDESAPVGHDPLVAGPQAFKCFVYKLAQVCDSERGGNTITAIAVLEGCGQPEYVIASNQRRQYQLDDVSSFLRGLLESVAQKAEEKLKRQTLQKQVLWDILRFNMSRVKPYLSNLSKYLQECIAHCSRQQDTDKILQKELEALLSRASFVTDTATSPSTQPKFLSDCETLIKAIVALRGGKVEEAIVSKAREGEFSSSEPWCELRHYLGRLHSYRQAAEVIILSLERWPLLFSNFKITTVPSVKQRGRPLKPSDKHTACEIIQGMTAGRFDAEQYLSQAAELEQVAGLDSLVQEQVQKMCRPMVHAEVLLHDYLLNRGVQHQRDYYNGWKYIGTSKPPCRLCSYYFQYHTDEVEVRNSHRNLYPRWRLPDVYEDQGQEAVDGRLELLEEITASAQEDAKRTLKERKAPRKGHDSNTYSSMPRSLKHAEVESDFGSDTASEPARNDHTPEIESPSTASGDEDDDDDDDDQLYISLGEETDTDEGGSCV</sequence>
<proteinExistence type="predicted"/>
<gene>
    <name evidence="2" type="ORF">E0L32_007718</name>
</gene>
<organism evidence="2 3">
    <name type="scientific">Thyridium curvatum</name>
    <dbReference type="NCBI Taxonomy" id="1093900"/>
    <lineage>
        <taxon>Eukaryota</taxon>
        <taxon>Fungi</taxon>
        <taxon>Dikarya</taxon>
        <taxon>Ascomycota</taxon>
        <taxon>Pezizomycotina</taxon>
        <taxon>Sordariomycetes</taxon>
        <taxon>Sordariomycetidae</taxon>
        <taxon>Thyridiales</taxon>
        <taxon>Thyridiaceae</taxon>
        <taxon>Thyridium</taxon>
    </lineage>
</organism>
<reference evidence="2 3" key="1">
    <citation type="submission" date="2019-06" db="EMBL/GenBank/DDBJ databases">
        <title>Draft genome sequence of the filamentous fungus Phialemoniopsis curvata isolated from diesel fuel.</title>
        <authorList>
            <person name="Varaljay V.A."/>
            <person name="Lyon W.J."/>
            <person name="Crouch A.L."/>
            <person name="Drake C.E."/>
            <person name="Hollomon J.M."/>
            <person name="Nadeau L.J."/>
            <person name="Nunn H.S."/>
            <person name="Stevenson B.S."/>
            <person name="Bojanowski C.L."/>
            <person name="Crookes-Goodson W.J."/>
        </authorList>
    </citation>
    <scope>NUCLEOTIDE SEQUENCE [LARGE SCALE GENOMIC DNA]</scope>
    <source>
        <strain evidence="2 3">D216</strain>
    </source>
</reference>
<dbReference type="InterPro" id="IPR027796">
    <property type="entry name" value="OTT_1508_deam-like"/>
</dbReference>
<evidence type="ECO:0000313" key="3">
    <source>
        <dbReference type="Proteomes" id="UP000319257"/>
    </source>
</evidence>
<keyword evidence="3" id="KW-1185">Reference proteome</keyword>
<comment type="caution">
    <text evidence="2">The sequence shown here is derived from an EMBL/GenBank/DDBJ whole genome shotgun (WGS) entry which is preliminary data.</text>
</comment>
<protein>
    <submittedName>
        <fullName evidence="2">Uncharacterized protein</fullName>
    </submittedName>
</protein>
<feature type="compositionally biased region" description="Basic and acidic residues" evidence="1">
    <location>
        <begin position="447"/>
        <end position="464"/>
    </location>
</feature>
<dbReference type="Proteomes" id="UP000319257">
    <property type="component" value="Unassembled WGS sequence"/>
</dbReference>
<accession>A0A507AVJ7</accession>
<dbReference type="EMBL" id="SKBQ01000048">
    <property type="protein sequence ID" value="TPX11507.1"/>
    <property type="molecule type" value="Genomic_DNA"/>
</dbReference>
<dbReference type="PANTHER" id="PTHR42037">
    <property type="match status" value="1"/>
</dbReference>